<evidence type="ECO:0000313" key="6">
    <source>
        <dbReference type="Proteomes" id="UP001527925"/>
    </source>
</evidence>
<feature type="domain" description="Rap-GAP" evidence="4">
    <location>
        <begin position="1442"/>
        <end position="1682"/>
    </location>
</feature>
<dbReference type="Gene3D" id="3.40.50.11210">
    <property type="entry name" value="Rap/Ran-GAP"/>
    <property type="match status" value="1"/>
</dbReference>
<gene>
    <name evidence="5" type="ORF">HK105_206911</name>
</gene>
<dbReference type="InterPro" id="IPR046859">
    <property type="entry name" value="RGPA/RALGAPB_N"/>
</dbReference>
<feature type="compositionally biased region" description="Polar residues" evidence="3">
    <location>
        <begin position="1684"/>
        <end position="1704"/>
    </location>
</feature>
<dbReference type="Pfam" id="PF02145">
    <property type="entry name" value="Rap_GAP"/>
    <property type="match status" value="1"/>
</dbReference>
<evidence type="ECO:0000259" key="4">
    <source>
        <dbReference type="PROSITE" id="PS50085"/>
    </source>
</evidence>
<dbReference type="InterPro" id="IPR000331">
    <property type="entry name" value="Rap/Ran_GAP_dom"/>
</dbReference>
<dbReference type="Pfam" id="PF20412">
    <property type="entry name" value="RALGAPB_N"/>
    <property type="match status" value="1"/>
</dbReference>
<dbReference type="SUPFAM" id="SSF111347">
    <property type="entry name" value="Rap/Ran-GAP"/>
    <property type="match status" value="1"/>
</dbReference>
<sequence>MADDKRVEKLLRRARPFLDEKQKPKQRLKSLVSFLEGAPVADQARFFQEHDNAVFAVALDCFSYRVSRIAEKQDRERLFSHVNKDVIDLFETLGIFAKTLKFCKARILGILEVLLATGNHQKLRLEGLRLLLQYLACRGSGDHKDDFVELFADAIDLSLFDAAPVPEPREFVSSRMKPAEGENPLDVSESTCWSGQGRGALGQKPILAGRRQGNCVTAAAESDKLCALFSSSGLDKAVLYPAQQVTREEQCELIEETLKCIMDLGIELAASIKPCEYSSETLLSLLAGEQGQGLRALWTLFRRTYLRLLFPQVSRQVGLAVADNEGFELCPPAIMQILSSFIIRTSAVNVSVSSESSVADFAAAAIVQVVLGDPASLETVMDIQRQSLLMPVLFHQIPRSGLFLLASWICSPHKPSQVMAYLRRGRDPAPLVEYSESEQLEKTDPAVACNELESAEDQTMNALVRKFIRAIRLVFLDKPGASEDLDNLLSVYRDALDVLRTLSMEKVVQLEMQTWELHMTTLLEIQRFLLRDSTAARTCTSFVQYLAETVFIVWLRSRSTKPSLWLRLREEAFECTHLHEYVRTWADLTLRLTGIMADKVYDHDSGSRGLSGGERDLGKGRNHKKAVGVARVARENMALSTGPASTQNADQSSQSKHLASREVHFRDYAHVSPRKDNEPGFFHKYLRDKAQQFLSGAVSVASGASQQQQSQSQSQQQQELSTDEDLQDFVVEHHKAYQLARNFSQLKEIEWWNAENSLWAWKSVLCSIGRIRDIKIRQSQKFENASMPALFDFTPIIFEAADMPSEFHDTVVVATGCICRIMCRRHDQAFSAEYYVHFYRILKKVHGNAHVINSVLLNSQHIFALCLPSCHILIPYYLESISFLGTKPDLTDGSIEACIRILSSLICLHSHYWVALCITEPNSCGESVSLSRIQLEAVESAMTLPKQESSQNSRTSIAASAESLGVFRGLDARLLDLIGRLLAAQSTSNRESRTQFTEQLLWIVGVMTLDACLSPNRSANPELVNDCIAILLDYISLRKPRETRASLDCLSVLSQNYDRIRLDTELVHQIINRIVFAISESLQLDDRARKQIHDVSCSAMIVSMLFRSLVDWLSSAPKCVISNPNIALRVSEVVEEAIHVSHAVIDCSGANGDRIGCADDEPGATHERSSSSTDEKEIASQFKAIRSLTLQKACAEHALIHLLHHVDNFAPINGPAMMHSLISEPQVEDDDADPWQYFTFNDQAILSFADMQKGSRCRIIMRDASGKYVWDLRPFYRNLGEVEANEMQPSPAPVRAGRPLGSVQRFKFNDDSVLVGHAIRGAPEFDSNDSVSAAVERPPAGMARHNADALEQLLLKIGSEHPDCLQETQTGTLNSPALLLLNDEKMLSDAARAVQSHVQDEVQATTAFRLLLLSQLGFLTFDFLKSGDFHMLSKTPSLIRDIKGLDRKPSREVAKVAVIYVAPGQEDEQSIFRNSCGSYEYDEFVASLGWERDAKVDLANHPGYLGGLERSMVNGGVATYFCTSTLEIMFHDVTKMPTDPADPKQLKKAGSLGKRHIGNDHVHIIWNEHFREYKWDTIGGDFGNAQIAITPLADGMFAVDTYRDDQVRPFGPLLSHAVISKALLGPLVRATAIHAYHAALFSGHGKHFVEPHPFAHRKETIGVISSRHKLSSWTYERLTDQVFTNGRDSRQQPSVTGPQESSGTIGHDKSD</sequence>
<dbReference type="EMBL" id="JADGIZ020000044">
    <property type="protein sequence ID" value="KAL2913609.1"/>
    <property type="molecule type" value="Genomic_DNA"/>
</dbReference>
<dbReference type="Proteomes" id="UP001527925">
    <property type="component" value="Unassembled WGS sequence"/>
</dbReference>
<dbReference type="InterPro" id="IPR027107">
    <property type="entry name" value="Tuberin/Ral-act_asu"/>
</dbReference>
<feature type="compositionally biased region" description="Basic and acidic residues" evidence="3">
    <location>
        <begin position="1163"/>
        <end position="1176"/>
    </location>
</feature>
<dbReference type="PANTHER" id="PTHR10063:SF11">
    <property type="entry name" value="RHO GTPASE-ACTIVATING PROTEIN CG5521-RELATED"/>
    <property type="match status" value="1"/>
</dbReference>
<comment type="caution">
    <text evidence="5">The sequence shown here is derived from an EMBL/GenBank/DDBJ whole genome shotgun (WGS) entry which is preliminary data.</text>
</comment>
<dbReference type="PROSITE" id="PS50085">
    <property type="entry name" value="RAPGAP"/>
    <property type="match status" value="1"/>
</dbReference>
<feature type="region of interest" description="Disordered" evidence="3">
    <location>
        <begin position="704"/>
        <end position="724"/>
    </location>
</feature>
<evidence type="ECO:0000313" key="5">
    <source>
        <dbReference type="EMBL" id="KAL2913609.1"/>
    </source>
</evidence>
<organism evidence="5 6">
    <name type="scientific">Polyrhizophydium stewartii</name>
    <dbReference type="NCBI Taxonomy" id="2732419"/>
    <lineage>
        <taxon>Eukaryota</taxon>
        <taxon>Fungi</taxon>
        <taxon>Fungi incertae sedis</taxon>
        <taxon>Chytridiomycota</taxon>
        <taxon>Chytridiomycota incertae sedis</taxon>
        <taxon>Chytridiomycetes</taxon>
        <taxon>Rhizophydiales</taxon>
        <taxon>Rhizophydiales incertae sedis</taxon>
        <taxon>Polyrhizophydium</taxon>
    </lineage>
</organism>
<feature type="region of interest" description="Disordered" evidence="3">
    <location>
        <begin position="1156"/>
        <end position="1176"/>
    </location>
</feature>
<name>A0ABR4N281_9FUNG</name>
<evidence type="ECO:0000256" key="1">
    <source>
        <dbReference type="ARBA" id="ARBA00022468"/>
    </source>
</evidence>
<dbReference type="InterPro" id="IPR035974">
    <property type="entry name" value="Rap/Ran-GAP_sf"/>
</dbReference>
<keyword evidence="6" id="KW-1185">Reference proteome</keyword>
<feature type="compositionally biased region" description="Low complexity" evidence="3">
    <location>
        <begin position="704"/>
        <end position="718"/>
    </location>
</feature>
<feature type="compositionally biased region" description="Polar residues" evidence="3">
    <location>
        <begin position="638"/>
        <end position="657"/>
    </location>
</feature>
<keyword evidence="2" id="KW-0597">Phosphoprotein</keyword>
<evidence type="ECO:0000256" key="2">
    <source>
        <dbReference type="ARBA" id="ARBA00022553"/>
    </source>
</evidence>
<feature type="region of interest" description="Disordered" evidence="3">
    <location>
        <begin position="1684"/>
        <end position="1711"/>
    </location>
</feature>
<accession>A0ABR4N281</accession>
<protein>
    <recommendedName>
        <fullName evidence="4">Rap-GAP domain-containing protein</fullName>
    </recommendedName>
</protein>
<proteinExistence type="predicted"/>
<dbReference type="PANTHER" id="PTHR10063">
    <property type="entry name" value="TUBERIN"/>
    <property type="match status" value="1"/>
</dbReference>
<feature type="region of interest" description="Disordered" evidence="3">
    <location>
        <begin position="605"/>
        <end position="659"/>
    </location>
</feature>
<evidence type="ECO:0000256" key="3">
    <source>
        <dbReference type="SAM" id="MobiDB-lite"/>
    </source>
</evidence>
<reference evidence="5 6" key="1">
    <citation type="submission" date="2023-09" db="EMBL/GenBank/DDBJ databases">
        <title>Pangenome analysis of Batrachochytrium dendrobatidis and related Chytrids.</title>
        <authorList>
            <person name="Yacoub M.N."/>
            <person name="Stajich J.E."/>
            <person name="James T.Y."/>
        </authorList>
    </citation>
    <scope>NUCLEOTIDE SEQUENCE [LARGE SCALE GENOMIC DNA]</scope>
    <source>
        <strain evidence="5 6">JEL0888</strain>
    </source>
</reference>
<keyword evidence="1" id="KW-0343">GTPase activation</keyword>